<dbReference type="Proteomes" id="UP000326912">
    <property type="component" value="Unassembled WGS sequence"/>
</dbReference>
<evidence type="ECO:0000256" key="1">
    <source>
        <dbReference type="SAM" id="MobiDB-lite"/>
    </source>
</evidence>
<dbReference type="EMBL" id="BKZW01000005">
    <property type="protein sequence ID" value="GER92140.1"/>
    <property type="molecule type" value="Genomic_DNA"/>
</dbReference>
<evidence type="ECO:0000313" key="3">
    <source>
        <dbReference type="EMBL" id="GER92140.1"/>
    </source>
</evidence>
<organism evidence="3 4">
    <name type="scientific">Dictyobacter vulcani</name>
    <dbReference type="NCBI Taxonomy" id="2607529"/>
    <lineage>
        <taxon>Bacteria</taxon>
        <taxon>Bacillati</taxon>
        <taxon>Chloroflexota</taxon>
        <taxon>Ktedonobacteria</taxon>
        <taxon>Ktedonobacterales</taxon>
        <taxon>Dictyobacteraceae</taxon>
        <taxon>Dictyobacter</taxon>
    </lineage>
</organism>
<name>A0A5J4L004_9CHLR</name>
<dbReference type="RefSeq" id="WP_151759690.1">
    <property type="nucleotide sequence ID" value="NZ_BKZW01000005.1"/>
</dbReference>
<dbReference type="AlphaFoldDB" id="A0A5J4L004"/>
<evidence type="ECO:0008006" key="5">
    <source>
        <dbReference type="Google" id="ProtNLM"/>
    </source>
</evidence>
<accession>A0A5J4L004</accession>
<gene>
    <name evidence="3" type="ORF">KDW_63020</name>
</gene>
<protein>
    <recommendedName>
        <fullName evidence="5">Secreted protein</fullName>
    </recommendedName>
</protein>
<sequence length="69" mass="7199">MHAQRTKCTVTSIMVILTTLFTLCLTIPAGHVQAAPAPSTPPQDLAHLVDPFTATGSSTNGPAGWNGRK</sequence>
<reference evidence="3 4" key="1">
    <citation type="submission" date="2019-10" db="EMBL/GenBank/DDBJ databases">
        <title>Dictyobacter vulcani sp. nov., within the class Ktedonobacteria, isolated from soil of volcanic Mt. Zao.</title>
        <authorList>
            <person name="Zheng Y."/>
            <person name="Wang C.M."/>
            <person name="Sakai Y."/>
            <person name="Abe K."/>
            <person name="Yokota A."/>
            <person name="Yabe S."/>
        </authorList>
    </citation>
    <scope>NUCLEOTIDE SEQUENCE [LARGE SCALE GENOMIC DNA]</scope>
    <source>
        <strain evidence="3 4">W12</strain>
    </source>
</reference>
<evidence type="ECO:0000313" key="4">
    <source>
        <dbReference type="Proteomes" id="UP000326912"/>
    </source>
</evidence>
<evidence type="ECO:0000256" key="2">
    <source>
        <dbReference type="SAM" id="SignalP"/>
    </source>
</evidence>
<feature type="chain" id="PRO_5023873856" description="Secreted protein" evidence="2">
    <location>
        <begin position="35"/>
        <end position="69"/>
    </location>
</feature>
<proteinExistence type="predicted"/>
<feature type="signal peptide" evidence="2">
    <location>
        <begin position="1"/>
        <end position="34"/>
    </location>
</feature>
<comment type="caution">
    <text evidence="3">The sequence shown here is derived from an EMBL/GenBank/DDBJ whole genome shotgun (WGS) entry which is preliminary data.</text>
</comment>
<keyword evidence="4" id="KW-1185">Reference proteome</keyword>
<keyword evidence="2" id="KW-0732">Signal</keyword>
<feature type="region of interest" description="Disordered" evidence="1">
    <location>
        <begin position="35"/>
        <end position="69"/>
    </location>
</feature>